<comment type="subcellular location">
    <subcellularLocation>
        <location evidence="2">Mitochondrion</location>
    </subcellularLocation>
</comment>
<dbReference type="InterPro" id="IPR027266">
    <property type="entry name" value="TrmE/GcvT-like"/>
</dbReference>
<evidence type="ECO:0000256" key="12">
    <source>
        <dbReference type="ARBA" id="ARBA00047665"/>
    </source>
</evidence>
<evidence type="ECO:0000256" key="11">
    <source>
        <dbReference type="ARBA" id="ARBA00031395"/>
    </source>
</evidence>
<dbReference type="PANTHER" id="PTHR43757">
    <property type="entry name" value="AMINOMETHYLTRANSFERASE"/>
    <property type="match status" value="1"/>
</dbReference>
<keyword evidence="7" id="KW-0032">Aminotransferase</keyword>
<dbReference type="GO" id="GO:0005739">
    <property type="term" value="C:mitochondrion"/>
    <property type="evidence" value="ECO:0007669"/>
    <property type="project" value="UniProtKB-SubCell"/>
</dbReference>
<dbReference type="InterPro" id="IPR006222">
    <property type="entry name" value="GCVT_N"/>
</dbReference>
<evidence type="ECO:0000259" key="13">
    <source>
        <dbReference type="Pfam" id="PF01571"/>
    </source>
</evidence>
<dbReference type="EC" id="2.1.2.10" evidence="5"/>
<dbReference type="AlphaFoldDB" id="A0A7R9NVS5"/>
<evidence type="ECO:0000256" key="8">
    <source>
        <dbReference type="ARBA" id="ARBA00022679"/>
    </source>
</evidence>
<dbReference type="InterPro" id="IPR028896">
    <property type="entry name" value="GcvT/YgfZ/DmdA"/>
</dbReference>
<dbReference type="Gene3D" id="3.30.70.1400">
    <property type="entry name" value="Aminomethyltransferase beta-barrel domains"/>
    <property type="match status" value="1"/>
</dbReference>
<dbReference type="PANTHER" id="PTHR43757:SF16">
    <property type="entry name" value="AMINOMETHYLTRANSFERASE, MITOCHONDRIAL"/>
    <property type="match status" value="1"/>
</dbReference>
<evidence type="ECO:0000259" key="14">
    <source>
        <dbReference type="Pfam" id="PF08669"/>
    </source>
</evidence>
<dbReference type="InterPro" id="IPR013977">
    <property type="entry name" value="GcvT_C"/>
</dbReference>
<evidence type="ECO:0000256" key="6">
    <source>
        <dbReference type="ARBA" id="ARBA00015825"/>
    </source>
</evidence>
<dbReference type="Pfam" id="PF08669">
    <property type="entry name" value="GCV_T_C"/>
    <property type="match status" value="1"/>
</dbReference>
<evidence type="ECO:0000256" key="1">
    <source>
        <dbReference type="ARBA" id="ARBA00003631"/>
    </source>
</evidence>
<dbReference type="GO" id="GO:0004047">
    <property type="term" value="F:aminomethyltransferase activity"/>
    <property type="evidence" value="ECO:0007669"/>
    <property type="project" value="UniProtKB-EC"/>
</dbReference>
<dbReference type="Gene3D" id="2.40.30.110">
    <property type="entry name" value="Aminomethyltransferase beta-barrel domains"/>
    <property type="match status" value="2"/>
</dbReference>
<gene>
    <name evidence="15" type="ORF">TTEB3V08_LOCUS6095</name>
</gene>
<dbReference type="GO" id="GO:0005960">
    <property type="term" value="C:glycine cleavage complex"/>
    <property type="evidence" value="ECO:0007669"/>
    <property type="project" value="InterPro"/>
</dbReference>
<evidence type="ECO:0000256" key="7">
    <source>
        <dbReference type="ARBA" id="ARBA00022576"/>
    </source>
</evidence>
<proteinExistence type="inferred from homology"/>
<keyword evidence="9" id="KW-0809">Transit peptide</keyword>
<keyword evidence="10" id="KW-0496">Mitochondrion</keyword>
<evidence type="ECO:0000256" key="3">
    <source>
        <dbReference type="ARBA" id="ARBA00008609"/>
    </source>
</evidence>
<comment type="similarity">
    <text evidence="3">Belongs to the GcvT family.</text>
</comment>
<protein>
    <recommendedName>
        <fullName evidence="6">Aminomethyltransferase, mitochondrial</fullName>
        <ecNumber evidence="5">2.1.2.10</ecNumber>
    </recommendedName>
    <alternativeName>
        <fullName evidence="11">Glycine cleavage system T protein</fullName>
    </alternativeName>
</protein>
<dbReference type="InterPro" id="IPR006223">
    <property type="entry name" value="GcvT"/>
</dbReference>
<accession>A0A7R9NVS5</accession>
<dbReference type="NCBIfam" id="TIGR00528">
    <property type="entry name" value="gcvT"/>
    <property type="match status" value="1"/>
</dbReference>
<evidence type="ECO:0000256" key="9">
    <source>
        <dbReference type="ARBA" id="ARBA00022946"/>
    </source>
</evidence>
<evidence type="ECO:0000256" key="10">
    <source>
        <dbReference type="ARBA" id="ARBA00023128"/>
    </source>
</evidence>
<feature type="domain" description="Aminomethyltransferase C-terminal" evidence="14">
    <location>
        <begin position="487"/>
        <end position="528"/>
    </location>
</feature>
<comment type="catalytic activity">
    <reaction evidence="12">
        <text>N(6)-[(R)-S(8)-aminomethyldihydrolipoyl]-L-lysyl-[protein] + (6S)-5,6,7,8-tetrahydrofolate = N(6)-[(R)-dihydrolipoyl]-L-lysyl-[protein] + (6R)-5,10-methylene-5,6,7,8-tetrahydrofolate + NH4(+)</text>
        <dbReference type="Rhea" id="RHEA:16945"/>
        <dbReference type="Rhea" id="RHEA-COMP:10475"/>
        <dbReference type="Rhea" id="RHEA-COMP:10492"/>
        <dbReference type="ChEBI" id="CHEBI:15636"/>
        <dbReference type="ChEBI" id="CHEBI:28938"/>
        <dbReference type="ChEBI" id="CHEBI:57453"/>
        <dbReference type="ChEBI" id="CHEBI:83100"/>
        <dbReference type="ChEBI" id="CHEBI:83143"/>
        <dbReference type="EC" id="2.1.2.10"/>
    </reaction>
</comment>
<dbReference type="FunFam" id="3.30.1360.120:FF:000014">
    <property type="entry name" value="Aminomethyltransferase"/>
    <property type="match status" value="1"/>
</dbReference>
<dbReference type="SUPFAM" id="SSF101790">
    <property type="entry name" value="Aminomethyltransferase beta-barrel domain"/>
    <property type="match status" value="2"/>
</dbReference>
<dbReference type="InterPro" id="IPR029043">
    <property type="entry name" value="GcvT/YgfZ_C"/>
</dbReference>
<name>A0A7R9NVS5_9NEOP</name>
<evidence type="ECO:0000256" key="2">
    <source>
        <dbReference type="ARBA" id="ARBA00004173"/>
    </source>
</evidence>
<evidence type="ECO:0000256" key="4">
    <source>
        <dbReference type="ARBA" id="ARBA00011690"/>
    </source>
</evidence>
<dbReference type="EMBL" id="OE002082">
    <property type="protein sequence ID" value="CAD7458109.1"/>
    <property type="molecule type" value="Genomic_DNA"/>
</dbReference>
<comment type="function">
    <text evidence="1">The glycine cleavage system catalyzes the degradation of glycine.</text>
</comment>
<reference evidence="15" key="1">
    <citation type="submission" date="2020-11" db="EMBL/GenBank/DDBJ databases">
        <authorList>
            <person name="Tran Van P."/>
        </authorList>
    </citation>
    <scope>NUCLEOTIDE SEQUENCE</scope>
</reference>
<evidence type="ECO:0000256" key="5">
    <source>
        <dbReference type="ARBA" id="ARBA00012616"/>
    </source>
</evidence>
<dbReference type="GO" id="GO:0008483">
    <property type="term" value="F:transaminase activity"/>
    <property type="evidence" value="ECO:0007669"/>
    <property type="project" value="UniProtKB-KW"/>
</dbReference>
<dbReference type="Gene3D" id="4.10.1250.10">
    <property type="entry name" value="Aminomethyltransferase fragment"/>
    <property type="match status" value="1"/>
</dbReference>
<sequence length="541" mass="59621">MVWWFQLVSGPLTNKLQKFEHSIVQSHKQGLFNCIAFHSFSKICIFSTQRKCKASDSNDRLYIHKHIHANNTCLDELKNYSCKFTQTRRFLGCASILKLKTFKNNSLNSRTFVSCIKSSKDGCDDRWGRYYSTLSDRAVDEPCKTSLYDFHVKCSGKMVPFAGFLLPVSYGGESIAASHLHTRKHCSVFDVSHMLQTEIRGKDRLEFLESLCTADLQNLEDNKSVLTVFTDSITGGILDDLVVTKTALGYLHVVSNASRRYQDQLLMIKAQDAWRSLGKDVQCQFLTPEERALLAVQGPDAAQVLNSLVDVDLEQLPFMTSTLATVGDVPRCRITRCGYTGEDGVEISVSGDKAEHLAGLLLQSSNVKMAGLGARDTLRLEAGMCLHGSDIDHTTTPVEAGLSFVIAKRRRESADFPGSKVILHQLKNGPIRCRVGLRASPGPPVRAGARILTAEGDDVVGYVTSGGPSSSLVTNISFTIHLCLFVSCSLGVNIAMGYVQVECSKVGSKLSVKVRDKTVGATVCKLPFLRPKFYQPSKNKK</sequence>
<dbReference type="SUPFAM" id="SSF103025">
    <property type="entry name" value="Folate-binding domain"/>
    <property type="match status" value="1"/>
</dbReference>
<evidence type="ECO:0000313" key="15">
    <source>
        <dbReference type="EMBL" id="CAD7458109.1"/>
    </source>
</evidence>
<dbReference type="GO" id="GO:0006546">
    <property type="term" value="P:glycine catabolic process"/>
    <property type="evidence" value="ECO:0007669"/>
    <property type="project" value="InterPro"/>
</dbReference>
<comment type="subunit">
    <text evidence="4">The glycine cleavage system is composed of four proteins: P, T, L and H.</text>
</comment>
<organism evidence="15">
    <name type="scientific">Timema tahoe</name>
    <dbReference type="NCBI Taxonomy" id="61484"/>
    <lineage>
        <taxon>Eukaryota</taxon>
        <taxon>Metazoa</taxon>
        <taxon>Ecdysozoa</taxon>
        <taxon>Arthropoda</taxon>
        <taxon>Hexapoda</taxon>
        <taxon>Insecta</taxon>
        <taxon>Pterygota</taxon>
        <taxon>Neoptera</taxon>
        <taxon>Polyneoptera</taxon>
        <taxon>Phasmatodea</taxon>
        <taxon>Timematodea</taxon>
        <taxon>Timematoidea</taxon>
        <taxon>Timematidae</taxon>
        <taxon>Timema</taxon>
    </lineage>
</organism>
<keyword evidence="8" id="KW-0808">Transferase</keyword>
<dbReference type="Gene3D" id="3.30.1360.120">
    <property type="entry name" value="Probable tRNA modification gtpase trme, domain 1"/>
    <property type="match status" value="1"/>
</dbReference>
<feature type="domain" description="GCVT N-terminal" evidence="13">
    <location>
        <begin position="147"/>
        <end position="408"/>
    </location>
</feature>
<dbReference type="Pfam" id="PF01571">
    <property type="entry name" value="GCV_T"/>
    <property type="match status" value="1"/>
</dbReference>